<dbReference type="Gene3D" id="3.40.710.10">
    <property type="entry name" value="DD-peptidase/beta-lactamase superfamily"/>
    <property type="match status" value="1"/>
</dbReference>
<keyword evidence="18" id="KW-1185">Reference proteome</keyword>
<comment type="similarity">
    <text evidence="3 15">Belongs to the peptidase S11 family.</text>
</comment>
<name>A0A419R0A0_9SPHN</name>
<dbReference type="InterPro" id="IPR012338">
    <property type="entry name" value="Beta-lactam/transpept-like"/>
</dbReference>
<keyword evidence="5 17" id="KW-0121">Carboxypeptidase</keyword>
<dbReference type="PRINTS" id="PR00725">
    <property type="entry name" value="DADACBPTASE1"/>
</dbReference>
<dbReference type="AlphaFoldDB" id="A0A419R0A0"/>
<reference evidence="17 18" key="1">
    <citation type="submission" date="2018-09" db="EMBL/GenBank/DDBJ databases">
        <title>Altererythrobacter sp.Ery1 and Ery12, the genome sequencing of novel strains in genus Alterythrobacter.</title>
        <authorList>
            <person name="Cheng H."/>
            <person name="Wu Y.-H."/>
            <person name="Fang C."/>
            <person name="Xu X.-W."/>
        </authorList>
    </citation>
    <scope>NUCLEOTIDE SEQUENCE [LARGE SCALE GENOMIC DNA]</scope>
    <source>
        <strain evidence="17 18">Ery12</strain>
    </source>
</reference>
<dbReference type="PANTHER" id="PTHR21581">
    <property type="entry name" value="D-ALANYL-D-ALANINE CARBOXYPEPTIDASE"/>
    <property type="match status" value="1"/>
</dbReference>
<feature type="binding site" evidence="14">
    <location>
        <position position="232"/>
    </location>
    <ligand>
        <name>substrate</name>
    </ligand>
</feature>
<dbReference type="SUPFAM" id="SSF69189">
    <property type="entry name" value="Penicillin-binding protein associated domain"/>
    <property type="match status" value="1"/>
</dbReference>
<evidence type="ECO:0000256" key="9">
    <source>
        <dbReference type="ARBA" id="ARBA00022960"/>
    </source>
</evidence>
<feature type="active site" description="Proton acceptor" evidence="13">
    <location>
        <position position="68"/>
    </location>
</feature>
<evidence type="ECO:0000256" key="5">
    <source>
        <dbReference type="ARBA" id="ARBA00022645"/>
    </source>
</evidence>
<evidence type="ECO:0000256" key="10">
    <source>
        <dbReference type="ARBA" id="ARBA00022984"/>
    </source>
</evidence>
<evidence type="ECO:0000256" key="15">
    <source>
        <dbReference type="RuleBase" id="RU004016"/>
    </source>
</evidence>
<dbReference type="UniPathway" id="UPA00219"/>
<dbReference type="EMBL" id="RAHJ01000019">
    <property type="protein sequence ID" value="RJX66920.1"/>
    <property type="molecule type" value="Genomic_DNA"/>
</dbReference>
<keyword evidence="8" id="KW-0378">Hydrolase</keyword>
<evidence type="ECO:0000256" key="8">
    <source>
        <dbReference type="ARBA" id="ARBA00022801"/>
    </source>
</evidence>
<dbReference type="SUPFAM" id="SSF56601">
    <property type="entry name" value="beta-lactamase/transpeptidase-like"/>
    <property type="match status" value="1"/>
</dbReference>
<evidence type="ECO:0000256" key="12">
    <source>
        <dbReference type="ARBA" id="ARBA00034000"/>
    </source>
</evidence>
<accession>A0A419R0A0</accession>
<keyword evidence="11" id="KW-0961">Cell wall biogenesis/degradation</keyword>
<feature type="active site" description="Acyl-ester intermediate" evidence="13">
    <location>
        <position position="65"/>
    </location>
</feature>
<keyword evidence="9" id="KW-0133">Cell shape</keyword>
<dbReference type="InterPro" id="IPR001967">
    <property type="entry name" value="Peptidase_S11_N"/>
</dbReference>
<evidence type="ECO:0000256" key="13">
    <source>
        <dbReference type="PIRSR" id="PIRSR618044-1"/>
    </source>
</evidence>
<evidence type="ECO:0000256" key="7">
    <source>
        <dbReference type="ARBA" id="ARBA00022729"/>
    </source>
</evidence>
<evidence type="ECO:0000256" key="14">
    <source>
        <dbReference type="PIRSR" id="PIRSR618044-2"/>
    </source>
</evidence>
<dbReference type="Proteomes" id="UP000284322">
    <property type="component" value="Unassembled WGS sequence"/>
</dbReference>
<comment type="pathway">
    <text evidence="2">Cell wall biogenesis; peptidoglycan biosynthesis.</text>
</comment>
<dbReference type="GO" id="GO:0009002">
    <property type="term" value="F:serine-type D-Ala-D-Ala carboxypeptidase activity"/>
    <property type="evidence" value="ECO:0007669"/>
    <property type="project" value="UniProtKB-EC"/>
</dbReference>
<dbReference type="Pfam" id="PF07943">
    <property type="entry name" value="PBP5_C"/>
    <property type="match status" value="1"/>
</dbReference>
<keyword evidence="6" id="KW-0645">Protease</keyword>
<evidence type="ECO:0000256" key="4">
    <source>
        <dbReference type="ARBA" id="ARBA00012448"/>
    </source>
</evidence>
<feature type="active site" evidence="13">
    <location>
        <position position="128"/>
    </location>
</feature>
<dbReference type="PANTHER" id="PTHR21581:SF6">
    <property type="entry name" value="TRAFFICKING PROTEIN PARTICLE COMPLEX SUBUNIT 12"/>
    <property type="match status" value="1"/>
</dbReference>
<proteinExistence type="inferred from homology"/>
<keyword evidence="10" id="KW-0573">Peptidoglycan synthesis</keyword>
<evidence type="ECO:0000256" key="3">
    <source>
        <dbReference type="ARBA" id="ARBA00007164"/>
    </source>
</evidence>
<organism evidence="17 18">
    <name type="scientific">Tsuneonella suprasediminis</name>
    <dbReference type="NCBI Taxonomy" id="2306996"/>
    <lineage>
        <taxon>Bacteria</taxon>
        <taxon>Pseudomonadati</taxon>
        <taxon>Pseudomonadota</taxon>
        <taxon>Alphaproteobacteria</taxon>
        <taxon>Sphingomonadales</taxon>
        <taxon>Erythrobacteraceae</taxon>
        <taxon>Tsuneonella</taxon>
    </lineage>
</organism>
<protein>
    <recommendedName>
        <fullName evidence="4">serine-type D-Ala-D-Ala carboxypeptidase</fullName>
        <ecNumber evidence="4">3.4.16.4</ecNumber>
    </recommendedName>
</protein>
<dbReference type="InterPro" id="IPR018044">
    <property type="entry name" value="Peptidase_S11"/>
</dbReference>
<dbReference type="SMART" id="SM00936">
    <property type="entry name" value="PBP5_C"/>
    <property type="match status" value="1"/>
</dbReference>
<dbReference type="OrthoDB" id="9795979at2"/>
<evidence type="ECO:0000313" key="17">
    <source>
        <dbReference type="EMBL" id="RJX66920.1"/>
    </source>
</evidence>
<sequence length="387" mass="41284">MAAAFVWLTGTSATPAVPPANPVLHETGIASPPSPTDAPIALLVDLSSGQTLFSRDPDRRFVPASITKVMTVFVAFEMIDSGKIDPGQTVMMSSDAYKHWHAVGSTMFLKEHQRVTVDQLLHGITTVSANDGSVVLAEGLAGSTEKWVAMMNAAARRIGMKDSHYGRPNGWMDDGQTFVTAHDLVTLGAALILDHPDLYRRYFGHRRLRFNGFEQVNHDPITGVVPGADGIKTGFTNQAGYGFLGSAERDGRRLIMVVAGSPTGRARNEAARSLIEWGFEAFGSQPLFAKGSVVGEAAVQDGDSRHVALVAPQAISAAMPQGTRPDIKLSIRYEGPLRAPIRAGEPVAELVIEAAGMPTSRVPLTARDDVAQANLLDRLTNGIAGIL</sequence>
<comment type="catalytic activity">
    <reaction evidence="12">
        <text>Preferential cleavage: (Ac)2-L-Lys-D-Ala-|-D-Ala. Also transpeptidation of peptidyl-alanyl moieties that are N-acyl substituents of D-alanine.</text>
        <dbReference type="EC" id="3.4.16.4"/>
    </reaction>
</comment>
<evidence type="ECO:0000259" key="16">
    <source>
        <dbReference type="SMART" id="SM00936"/>
    </source>
</evidence>
<evidence type="ECO:0000256" key="2">
    <source>
        <dbReference type="ARBA" id="ARBA00004752"/>
    </source>
</evidence>
<dbReference type="InterPro" id="IPR015956">
    <property type="entry name" value="Peniciliin-bd_prot_C_sf"/>
</dbReference>
<evidence type="ECO:0000256" key="1">
    <source>
        <dbReference type="ARBA" id="ARBA00003217"/>
    </source>
</evidence>
<evidence type="ECO:0000256" key="6">
    <source>
        <dbReference type="ARBA" id="ARBA00022670"/>
    </source>
</evidence>
<dbReference type="InterPro" id="IPR012907">
    <property type="entry name" value="Peptidase_S11_C"/>
</dbReference>
<dbReference type="Gene3D" id="2.60.410.10">
    <property type="entry name" value="D-Ala-D-Ala carboxypeptidase, C-terminal domain"/>
    <property type="match status" value="1"/>
</dbReference>
<dbReference type="Pfam" id="PF00768">
    <property type="entry name" value="Peptidase_S11"/>
    <property type="match status" value="1"/>
</dbReference>
<keyword evidence="7" id="KW-0732">Signal</keyword>
<comment type="function">
    <text evidence="1">Removes C-terminal D-alanyl residues from sugar-peptide cell wall precursors.</text>
</comment>
<dbReference type="GO" id="GO:0009252">
    <property type="term" value="P:peptidoglycan biosynthetic process"/>
    <property type="evidence" value="ECO:0007669"/>
    <property type="project" value="UniProtKB-UniPathway"/>
</dbReference>
<dbReference type="InterPro" id="IPR037167">
    <property type="entry name" value="Peptidase_S11_C_sf"/>
</dbReference>
<evidence type="ECO:0000313" key="18">
    <source>
        <dbReference type="Proteomes" id="UP000284322"/>
    </source>
</evidence>
<comment type="caution">
    <text evidence="17">The sequence shown here is derived from an EMBL/GenBank/DDBJ whole genome shotgun (WGS) entry which is preliminary data.</text>
</comment>
<evidence type="ECO:0000256" key="11">
    <source>
        <dbReference type="ARBA" id="ARBA00023316"/>
    </source>
</evidence>
<dbReference type="GO" id="GO:0071555">
    <property type="term" value="P:cell wall organization"/>
    <property type="evidence" value="ECO:0007669"/>
    <property type="project" value="UniProtKB-KW"/>
</dbReference>
<dbReference type="EC" id="3.4.16.4" evidence="4"/>
<feature type="domain" description="Peptidase S11 D-Ala-D-Ala carboxypeptidase A C-terminal" evidence="16">
    <location>
        <begin position="282"/>
        <end position="372"/>
    </location>
</feature>
<dbReference type="GO" id="GO:0008360">
    <property type="term" value="P:regulation of cell shape"/>
    <property type="evidence" value="ECO:0007669"/>
    <property type="project" value="UniProtKB-KW"/>
</dbReference>
<gene>
    <name evidence="17" type="ORF">D6858_11250</name>
</gene>
<dbReference type="GO" id="GO:0006508">
    <property type="term" value="P:proteolysis"/>
    <property type="evidence" value="ECO:0007669"/>
    <property type="project" value="UniProtKB-KW"/>
</dbReference>